<gene>
    <name evidence="2" type="ordered locus">Srot_1143</name>
</gene>
<feature type="transmembrane region" description="Helical" evidence="1">
    <location>
        <begin position="28"/>
        <end position="50"/>
    </location>
</feature>
<dbReference type="AlphaFoldDB" id="D6ZF91"/>
<dbReference type="STRING" id="640132.Srot_1143"/>
<keyword evidence="1" id="KW-0812">Transmembrane</keyword>
<dbReference type="eggNOG" id="COG3832">
    <property type="taxonomic scope" value="Bacteria"/>
</dbReference>
<dbReference type="OrthoDB" id="4546998at2"/>
<dbReference type="EMBL" id="CP001958">
    <property type="protein sequence ID" value="ADG97615.1"/>
    <property type="molecule type" value="Genomic_DNA"/>
</dbReference>
<dbReference type="Proteomes" id="UP000002247">
    <property type="component" value="Chromosome"/>
</dbReference>
<keyword evidence="1" id="KW-0472">Membrane</keyword>
<accession>D6ZF91</accession>
<organism evidence="2 3">
    <name type="scientific">Segniliparus rotundus (strain ATCC BAA-972 / CDC 1076 / CIP 108378 / DSM 44985 / JCM 13578)</name>
    <dbReference type="NCBI Taxonomy" id="640132"/>
    <lineage>
        <taxon>Bacteria</taxon>
        <taxon>Bacillati</taxon>
        <taxon>Actinomycetota</taxon>
        <taxon>Actinomycetes</taxon>
        <taxon>Mycobacteriales</taxon>
        <taxon>Segniliparaceae</taxon>
        <taxon>Segniliparus</taxon>
    </lineage>
</organism>
<proteinExistence type="predicted"/>
<dbReference type="InterPro" id="IPR023393">
    <property type="entry name" value="START-like_dom_sf"/>
</dbReference>
<evidence type="ECO:0000313" key="2">
    <source>
        <dbReference type="EMBL" id="ADG97615.1"/>
    </source>
</evidence>
<dbReference type="HOGENOM" id="CLU_106644_0_0_11"/>
<evidence type="ECO:0000256" key="1">
    <source>
        <dbReference type="SAM" id="Phobius"/>
    </source>
</evidence>
<name>D6ZF91_SEGRD</name>
<keyword evidence="3" id="KW-1185">Reference proteome</keyword>
<dbReference type="RefSeq" id="WP_013138071.1">
    <property type="nucleotide sequence ID" value="NC_014168.1"/>
</dbReference>
<evidence type="ECO:0000313" key="3">
    <source>
        <dbReference type="Proteomes" id="UP000002247"/>
    </source>
</evidence>
<protein>
    <submittedName>
        <fullName evidence="2">Polyketide cyclase/dehydrase</fullName>
    </submittedName>
</protein>
<keyword evidence="1" id="KW-1133">Transmembrane helix</keyword>
<dbReference type="CDD" id="cd07821">
    <property type="entry name" value="PYR_PYL_RCAR_like"/>
    <property type="match status" value="1"/>
</dbReference>
<dbReference type="Gene3D" id="3.30.530.20">
    <property type="match status" value="1"/>
</dbReference>
<dbReference type="SUPFAM" id="SSF55961">
    <property type="entry name" value="Bet v1-like"/>
    <property type="match status" value="1"/>
</dbReference>
<dbReference type="KEGG" id="srt:Srot_1143"/>
<reference evidence="2 3" key="1">
    <citation type="journal article" date="2010" name="Stand. Genomic Sci.">
        <title>Complete genome sequence of Segniliparus rotundus type strain (CDC 1076).</title>
        <authorList>
            <person name="Sikorski J."/>
            <person name="Lapidus A."/>
            <person name="Copeland A."/>
            <person name="Misra M."/>
            <person name="Glavina Del Rio T."/>
            <person name="Nolan M."/>
            <person name="Lucas S."/>
            <person name="Chen F."/>
            <person name="Tice H."/>
            <person name="Cheng J.F."/>
            <person name="Jando M."/>
            <person name="Schneider S."/>
            <person name="Bruce D."/>
            <person name="Goodwin L."/>
            <person name="Pitluck S."/>
            <person name="Liolios K."/>
            <person name="Mikhailova N."/>
            <person name="Pati A."/>
            <person name="Ivanova N."/>
            <person name="Mavromatis K."/>
            <person name="Chen A."/>
            <person name="Palaniappan K."/>
            <person name="Chertkov O."/>
            <person name="Land M."/>
            <person name="Hauser L."/>
            <person name="Chang Y.J."/>
            <person name="Jeffries C.D."/>
            <person name="Brettin T."/>
            <person name="Detter J.C."/>
            <person name="Han C."/>
            <person name="Rohde M."/>
            <person name="Goker M."/>
            <person name="Bristow J."/>
            <person name="Eisen J.A."/>
            <person name="Markowitz V."/>
            <person name="Hugenholtz P."/>
            <person name="Kyrpides N.C."/>
            <person name="Klenk H.P."/>
        </authorList>
    </citation>
    <scope>NUCLEOTIDE SEQUENCE [LARGE SCALE GENOMIC DNA]</scope>
    <source>
        <strain evidence="3">ATCC BAA-972 / CDC 1076 / CIP 108378 / DSM 44985 / JCM 13578</strain>
    </source>
</reference>
<dbReference type="Pfam" id="PF10604">
    <property type="entry name" value="Polyketide_cyc2"/>
    <property type="match status" value="1"/>
</dbReference>
<sequence length="223" mass="23897">MTEPQNAPAQPAAPSSYPAYDPAADDKLLYSIAAAAVALPLVALAFLVFASRGSKAPFRFGAKGILDKAEFNDYLKTGSFRANATVKFKHPVEKIWQVLTGEHAFSWLPGVKGVHYVGTPGEGAVRYLKTLPLALGEQVVEYEEGKVFGYTGTGASLPVLKHLASQYNFEPTKRGGTKVTWKLAATPKVVGFLPLWLAGPLAKPALKVALRLANSTIFPADKK</sequence>
<dbReference type="InterPro" id="IPR019587">
    <property type="entry name" value="Polyketide_cyclase/dehydratase"/>
</dbReference>